<evidence type="ECO:0000256" key="5">
    <source>
        <dbReference type="ARBA" id="ARBA00022801"/>
    </source>
</evidence>
<dbReference type="PRINTS" id="PR00133">
    <property type="entry name" value="GLHYDRLASE3"/>
</dbReference>
<dbReference type="EC" id="3.2.1.21" evidence="4"/>
<evidence type="ECO:0000256" key="7">
    <source>
        <dbReference type="ARBA" id="ARBA00023277"/>
    </source>
</evidence>
<evidence type="ECO:0000256" key="2">
    <source>
        <dbReference type="ARBA" id="ARBA00004987"/>
    </source>
</evidence>
<dbReference type="EMBL" id="GL945486">
    <property type="protein sequence ID" value="EGN95001.1"/>
    <property type="molecule type" value="Genomic_DNA"/>
</dbReference>
<dbReference type="Gene3D" id="3.20.20.300">
    <property type="entry name" value="Glycoside hydrolase, family 3, N-terminal domain"/>
    <property type="match status" value="1"/>
</dbReference>
<feature type="chain" id="PRO_5003377051" description="beta-glucosidase" evidence="10">
    <location>
        <begin position="22"/>
        <end position="168"/>
    </location>
</feature>
<evidence type="ECO:0000256" key="3">
    <source>
        <dbReference type="ARBA" id="ARBA00005336"/>
    </source>
</evidence>
<feature type="signal peptide" evidence="10">
    <location>
        <begin position="1"/>
        <end position="21"/>
    </location>
</feature>
<keyword evidence="8" id="KW-0326">Glycosidase</keyword>
<dbReference type="STRING" id="936435.F8Q8U6"/>
<dbReference type="OrthoDB" id="2656887at2759"/>
<dbReference type="SUPFAM" id="SSF51445">
    <property type="entry name" value="(Trans)glycosidases"/>
    <property type="match status" value="1"/>
</dbReference>
<keyword evidence="5 11" id="KW-0378">Hydrolase</keyword>
<dbReference type="InterPro" id="IPR036962">
    <property type="entry name" value="Glyco_hydro_3_N_sf"/>
</dbReference>
<reference evidence="12" key="1">
    <citation type="journal article" date="2011" name="Science">
        <title>The plant cell wall-decomposing machinery underlies the functional diversity of forest fungi.</title>
        <authorList>
            <person name="Eastwood D.C."/>
            <person name="Floudas D."/>
            <person name="Binder M."/>
            <person name="Majcherczyk A."/>
            <person name="Schneider P."/>
            <person name="Aerts A."/>
            <person name="Asiegbu F.O."/>
            <person name="Baker S.E."/>
            <person name="Barry K."/>
            <person name="Bendiksby M."/>
            <person name="Blumentritt M."/>
            <person name="Coutinho P.M."/>
            <person name="Cullen D."/>
            <person name="de Vries R.P."/>
            <person name="Gathman A."/>
            <person name="Goodell B."/>
            <person name="Henrissat B."/>
            <person name="Ihrmark K."/>
            <person name="Kauserud H."/>
            <person name="Kohler A."/>
            <person name="LaButti K."/>
            <person name="Lapidus A."/>
            <person name="Lavin J.L."/>
            <person name="Lee Y.-H."/>
            <person name="Lindquist E."/>
            <person name="Lilly W."/>
            <person name="Lucas S."/>
            <person name="Morin E."/>
            <person name="Murat C."/>
            <person name="Oguiza J.A."/>
            <person name="Park J."/>
            <person name="Pisabarro A.G."/>
            <person name="Riley R."/>
            <person name="Rosling A."/>
            <person name="Salamov A."/>
            <person name="Schmidt O."/>
            <person name="Schmutz J."/>
            <person name="Skrede I."/>
            <person name="Stenlid J."/>
            <person name="Wiebenga A."/>
            <person name="Xie X."/>
            <person name="Kuees U."/>
            <person name="Hibbett D.S."/>
            <person name="Hoffmeister D."/>
            <person name="Hoegberg N."/>
            <person name="Martin F."/>
            <person name="Grigoriev I.V."/>
            <person name="Watkinson S.C."/>
        </authorList>
    </citation>
    <scope>NUCLEOTIDE SEQUENCE [LARGE SCALE GENOMIC DNA]</scope>
    <source>
        <strain evidence="12">strain S7.3</strain>
    </source>
</reference>
<evidence type="ECO:0000313" key="11">
    <source>
        <dbReference type="EMBL" id="EGN95001.1"/>
    </source>
</evidence>
<evidence type="ECO:0000256" key="1">
    <source>
        <dbReference type="ARBA" id="ARBA00000448"/>
    </source>
</evidence>
<dbReference type="GO" id="GO:0030245">
    <property type="term" value="P:cellulose catabolic process"/>
    <property type="evidence" value="ECO:0007669"/>
    <property type="project" value="UniProtKB-KW"/>
</dbReference>
<accession>F8Q8U6</accession>
<keyword evidence="7" id="KW-0119">Carbohydrate metabolism</keyword>
<dbReference type="AlphaFoldDB" id="F8Q8U6"/>
<dbReference type="InterPro" id="IPR001764">
    <property type="entry name" value="Glyco_hydro_3_N"/>
</dbReference>
<evidence type="ECO:0000256" key="8">
    <source>
        <dbReference type="ARBA" id="ARBA00023295"/>
    </source>
</evidence>
<keyword evidence="9" id="KW-0624">Polysaccharide degradation</keyword>
<keyword evidence="6" id="KW-0136">Cellulose degradation</keyword>
<keyword evidence="10" id="KW-0732">Signal</keyword>
<proteinExistence type="inferred from homology"/>
<evidence type="ECO:0000256" key="6">
    <source>
        <dbReference type="ARBA" id="ARBA00023001"/>
    </source>
</evidence>
<evidence type="ECO:0000313" key="12">
    <source>
        <dbReference type="Proteomes" id="UP000008063"/>
    </source>
</evidence>
<name>F8Q8U6_SERL3</name>
<evidence type="ECO:0000256" key="10">
    <source>
        <dbReference type="SAM" id="SignalP"/>
    </source>
</evidence>
<dbReference type="PANTHER" id="PTHR42715:SF2">
    <property type="entry name" value="BETA-GLUCOSIDASE F-RELATED"/>
    <property type="match status" value="1"/>
</dbReference>
<dbReference type="Proteomes" id="UP000008063">
    <property type="component" value="Unassembled WGS sequence"/>
</dbReference>
<protein>
    <recommendedName>
        <fullName evidence="4">beta-glucosidase</fullName>
        <ecNumber evidence="4">3.2.1.21</ecNumber>
    </recommendedName>
</protein>
<comment type="catalytic activity">
    <reaction evidence="1">
        <text>Hydrolysis of terminal, non-reducing beta-D-glucosyl residues with release of beta-D-glucose.</text>
        <dbReference type="EC" id="3.2.1.21"/>
    </reaction>
</comment>
<comment type="similarity">
    <text evidence="3">Belongs to the glycosyl hydrolase 3 family.</text>
</comment>
<evidence type="ECO:0000256" key="4">
    <source>
        <dbReference type="ARBA" id="ARBA00012744"/>
    </source>
</evidence>
<dbReference type="PANTHER" id="PTHR42715">
    <property type="entry name" value="BETA-GLUCOSIDASE"/>
    <property type="match status" value="1"/>
</dbReference>
<dbReference type="InParanoid" id="F8Q8U6"/>
<gene>
    <name evidence="11" type="ORF">SERLA73DRAFT_77018</name>
</gene>
<sequence>MKFSYSSVVTAAIALLPVVSAQGMGFFIGYCTGNIPTIPAINFTGLCLEDSALGVKDTDYSSAFPAGINVAATFNRTLMRQRGVAMGQEFRGKGVNIQLGPMMQVFSCYPSEVYLDNTSDRNFMRAPASGRAWEGFGGDPYLSGEGAFETITGIQSQGVQAVAKHFID</sequence>
<comment type="pathway">
    <text evidence="2">Glycan metabolism; cellulose degradation.</text>
</comment>
<keyword evidence="12" id="KW-1185">Reference proteome</keyword>
<dbReference type="HOGENOM" id="CLU_1587493_0_0_1"/>
<dbReference type="InterPro" id="IPR050288">
    <property type="entry name" value="Cellulose_deg_GH3"/>
</dbReference>
<evidence type="ECO:0000256" key="9">
    <source>
        <dbReference type="ARBA" id="ARBA00023326"/>
    </source>
</evidence>
<dbReference type="InterPro" id="IPR017853">
    <property type="entry name" value="GH"/>
</dbReference>
<dbReference type="GO" id="GO:0008422">
    <property type="term" value="F:beta-glucosidase activity"/>
    <property type="evidence" value="ECO:0007669"/>
    <property type="project" value="UniProtKB-EC"/>
</dbReference>
<organism evidence="12">
    <name type="scientific">Serpula lacrymans var. lacrymans (strain S7.3)</name>
    <name type="common">Dry rot fungus</name>
    <dbReference type="NCBI Taxonomy" id="936435"/>
    <lineage>
        <taxon>Eukaryota</taxon>
        <taxon>Fungi</taxon>
        <taxon>Dikarya</taxon>
        <taxon>Basidiomycota</taxon>
        <taxon>Agaricomycotina</taxon>
        <taxon>Agaricomycetes</taxon>
        <taxon>Agaricomycetidae</taxon>
        <taxon>Boletales</taxon>
        <taxon>Coniophorineae</taxon>
        <taxon>Serpulaceae</taxon>
        <taxon>Serpula</taxon>
    </lineage>
</organism>